<feature type="compositionally biased region" description="Polar residues" evidence="1">
    <location>
        <begin position="360"/>
        <end position="370"/>
    </location>
</feature>
<feature type="region of interest" description="Disordered" evidence="1">
    <location>
        <begin position="1"/>
        <end position="26"/>
    </location>
</feature>
<feature type="compositionally biased region" description="Basic and acidic residues" evidence="1">
    <location>
        <begin position="1"/>
        <end position="11"/>
    </location>
</feature>
<evidence type="ECO:0000256" key="1">
    <source>
        <dbReference type="SAM" id="MobiDB-lite"/>
    </source>
</evidence>
<feature type="compositionally biased region" description="Low complexity" evidence="1">
    <location>
        <begin position="187"/>
        <end position="197"/>
    </location>
</feature>
<feature type="compositionally biased region" description="Basic and acidic residues" evidence="1">
    <location>
        <begin position="389"/>
        <end position="411"/>
    </location>
</feature>
<reference evidence="3" key="1">
    <citation type="submission" date="2024-07" db="EMBL/GenBank/DDBJ databases">
        <title>Two chromosome-level genome assemblies of Korean endemic species Abeliophyllum distichum and Forsythia ovata (Oleaceae).</title>
        <authorList>
            <person name="Jang H."/>
        </authorList>
    </citation>
    <scope>NUCLEOTIDE SEQUENCE [LARGE SCALE GENOMIC DNA]</scope>
</reference>
<name>A0ABD1PAJ7_9LAMI</name>
<feature type="region of interest" description="Disordered" evidence="1">
    <location>
        <begin position="64"/>
        <end position="89"/>
    </location>
</feature>
<accession>A0ABD1PAJ7</accession>
<dbReference type="EMBL" id="JBFOLK010000014">
    <property type="protein sequence ID" value="KAL2460925.1"/>
    <property type="molecule type" value="Genomic_DNA"/>
</dbReference>
<sequence length="551" mass="62214">MHESSFSRDAGDTSSDEENFEMKNSVSSRRLYRASLFVGKGNKKGEISSEEIEIERIDEAEFRRKEPLSSSMRGSFAGQGFSEGDSAADCRENARDFENQSKQKAIDEHRHKRVGFVCITGSGCGCGSKRTISLYYKAVASSQEDFIESNGRGHQISQAIASQTQLKRGILKKQSKVDRIMLDSSDELLSPSDSGLDSVDDEDFSMENSDSSDTVDSSRSSKEGYVQDEDFSMENSDSSDTVDSSRSSKEGYVRDKKSEDHSNKKGTVEQHTSKRRDLSDCNNEKEINPRSCKSQVLHEKTSRIYGVGEENEGTENMNDDAIGEDGLKRARGKRQDLPNCSNSMQACTHKDFERAERINSLHSKGQSWTGTEREDNTASSTDLPDENEVQEKCDKTSVGLHDHTPNEKLPVDDEMSDKEEGTKQPTKKIPVTTRKHYDFIIILSDYVLNKRSDFDREESDEEAKQEPAPQNTLPLKFRFEDEVPKPIEQSDFEKMVERLFSEAGFAQALEEKSFDYHENDKKLQMLLMLKKLNRTDALEGSTLGSYKMRLV</sequence>
<gene>
    <name evidence="2" type="ORF">Adt_44345</name>
</gene>
<keyword evidence="3" id="KW-1185">Reference proteome</keyword>
<feature type="region of interest" description="Disordered" evidence="1">
    <location>
        <begin position="182"/>
        <end position="324"/>
    </location>
</feature>
<organism evidence="2 3">
    <name type="scientific">Abeliophyllum distichum</name>
    <dbReference type="NCBI Taxonomy" id="126358"/>
    <lineage>
        <taxon>Eukaryota</taxon>
        <taxon>Viridiplantae</taxon>
        <taxon>Streptophyta</taxon>
        <taxon>Embryophyta</taxon>
        <taxon>Tracheophyta</taxon>
        <taxon>Spermatophyta</taxon>
        <taxon>Magnoliopsida</taxon>
        <taxon>eudicotyledons</taxon>
        <taxon>Gunneridae</taxon>
        <taxon>Pentapetalae</taxon>
        <taxon>asterids</taxon>
        <taxon>lamiids</taxon>
        <taxon>Lamiales</taxon>
        <taxon>Oleaceae</taxon>
        <taxon>Forsythieae</taxon>
        <taxon>Abeliophyllum</taxon>
    </lineage>
</organism>
<proteinExistence type="predicted"/>
<protein>
    <submittedName>
        <fullName evidence="2">DNA repair protein</fullName>
    </submittedName>
</protein>
<feature type="region of interest" description="Disordered" evidence="1">
    <location>
        <begin position="454"/>
        <end position="477"/>
    </location>
</feature>
<feature type="compositionally biased region" description="Acidic residues" evidence="1">
    <location>
        <begin position="309"/>
        <end position="323"/>
    </location>
</feature>
<feature type="region of interest" description="Disordered" evidence="1">
    <location>
        <begin position="358"/>
        <end position="428"/>
    </location>
</feature>
<dbReference type="Proteomes" id="UP001604336">
    <property type="component" value="Unassembled WGS sequence"/>
</dbReference>
<evidence type="ECO:0000313" key="3">
    <source>
        <dbReference type="Proteomes" id="UP001604336"/>
    </source>
</evidence>
<feature type="compositionally biased region" description="Low complexity" evidence="1">
    <location>
        <begin position="236"/>
        <end position="245"/>
    </location>
</feature>
<dbReference type="AlphaFoldDB" id="A0ABD1PAJ7"/>
<comment type="caution">
    <text evidence="2">The sequence shown here is derived from an EMBL/GenBank/DDBJ whole genome shotgun (WGS) entry which is preliminary data.</text>
</comment>
<evidence type="ECO:0000313" key="2">
    <source>
        <dbReference type="EMBL" id="KAL2460925.1"/>
    </source>
</evidence>
<feature type="compositionally biased region" description="Low complexity" evidence="1">
    <location>
        <begin position="209"/>
        <end position="218"/>
    </location>
</feature>
<feature type="compositionally biased region" description="Basic and acidic residues" evidence="1">
    <location>
        <begin position="246"/>
        <end position="288"/>
    </location>
</feature>